<keyword evidence="4 7" id="KW-0378">Hydrolase</keyword>
<comment type="cofactor">
    <cofactor evidence="7">
        <name>Zn(2+)</name>
        <dbReference type="ChEBI" id="CHEBI:29105"/>
    </cofactor>
    <text evidence="7">Binds 1 zinc ion.</text>
</comment>
<evidence type="ECO:0000256" key="2">
    <source>
        <dbReference type="ARBA" id="ARBA00022670"/>
    </source>
</evidence>
<evidence type="ECO:0000313" key="10">
    <source>
        <dbReference type="Proteomes" id="UP000268162"/>
    </source>
</evidence>
<sequence length="607" mass="69188">MYDHCRAAINWNFTPQKVSSITDTHSENAWKLIRKIEAIPLTSATFQTAVAPLGLIENDAPIIPIRVVKFLSQVSPDPHLREASLSAGHRIPEYLMDSYLTNKVCCLIEWVYRTTDREAMDPEDRLLLEAMHGYCQAKKSDLTEQEEERVLITNRQLQHLETQFMENVQGSTDTCIFTREELRGLPQKVLDSLRSNGAKDKSIRYHVETNSPEANHVLVSAEPETTRRKMALAQIQRCPENIAIMEDLVGLRHELAQITGHPNHASVRLEGTLAQTPECVHQFLIGLQDRLTPKAQAELEVLKTFKRQARQELGEEVISGDDTIYDWDRPFLLQRQRKSNPELDYSNVSDYFPADCITQGILGVFQTLFGLEFVEDKVTPTWHTSVRTFEVWDSDTQGLMGHLHLDLFPREHKFPNSACFMLRSGSRLPNGTYSTPACAIPEVLKLLSGHYQTGEPISDELLDQWLNYPTHSHALTYLEGVALSIIDQYIYTLPDGAVDIHFKWSAMKEDIALIKNTDAGTQVWPAASQCGIAVKYDARHYSSLWAKIYAVDLFYTRFLKEGILNSQVGREFRLKVLMPGASRDARELMKDFLGREPRSDAFLRRLE</sequence>
<dbReference type="InterPro" id="IPR024080">
    <property type="entry name" value="Neurolysin/TOP_N"/>
</dbReference>
<dbReference type="PANTHER" id="PTHR11804:SF84">
    <property type="entry name" value="SACCHAROLYSIN"/>
    <property type="match status" value="1"/>
</dbReference>
<organism evidence="9 10">
    <name type="scientific">Dimargaris cristalligena</name>
    <dbReference type="NCBI Taxonomy" id="215637"/>
    <lineage>
        <taxon>Eukaryota</taxon>
        <taxon>Fungi</taxon>
        <taxon>Fungi incertae sedis</taxon>
        <taxon>Zoopagomycota</taxon>
        <taxon>Kickxellomycotina</taxon>
        <taxon>Dimargaritomycetes</taxon>
        <taxon>Dimargaritales</taxon>
        <taxon>Dimargaritaceae</taxon>
        <taxon>Dimargaris</taxon>
    </lineage>
</organism>
<comment type="similarity">
    <text evidence="1 7">Belongs to the peptidase M3 family.</text>
</comment>
<dbReference type="STRING" id="215637.A0A4P9ZZN3"/>
<feature type="domain" description="Peptidase M3A/M3B catalytic" evidence="8">
    <location>
        <begin position="441"/>
        <end position="606"/>
    </location>
</feature>
<evidence type="ECO:0000256" key="3">
    <source>
        <dbReference type="ARBA" id="ARBA00022723"/>
    </source>
</evidence>
<evidence type="ECO:0000259" key="8">
    <source>
        <dbReference type="Pfam" id="PF01432"/>
    </source>
</evidence>
<dbReference type="InterPro" id="IPR024079">
    <property type="entry name" value="MetalloPept_cat_dom_sf"/>
</dbReference>
<dbReference type="PANTHER" id="PTHR11804">
    <property type="entry name" value="PROTEASE M3 THIMET OLIGOPEPTIDASE-RELATED"/>
    <property type="match status" value="1"/>
</dbReference>
<evidence type="ECO:0000256" key="5">
    <source>
        <dbReference type="ARBA" id="ARBA00022833"/>
    </source>
</evidence>
<gene>
    <name evidence="9" type="ORF">BJ085DRAFT_41312</name>
</gene>
<dbReference type="Gene3D" id="1.10.1370.10">
    <property type="entry name" value="Neurolysin, domain 3"/>
    <property type="match status" value="2"/>
</dbReference>
<name>A0A4P9ZZN3_9FUNG</name>
<keyword evidence="10" id="KW-1185">Reference proteome</keyword>
<dbReference type="GO" id="GO:0004222">
    <property type="term" value="F:metalloendopeptidase activity"/>
    <property type="evidence" value="ECO:0007669"/>
    <property type="project" value="InterPro"/>
</dbReference>
<dbReference type="GO" id="GO:0046872">
    <property type="term" value="F:metal ion binding"/>
    <property type="evidence" value="ECO:0007669"/>
    <property type="project" value="UniProtKB-UniRule"/>
</dbReference>
<dbReference type="SUPFAM" id="SSF55486">
    <property type="entry name" value="Metalloproteases ('zincins'), catalytic domain"/>
    <property type="match status" value="1"/>
</dbReference>
<evidence type="ECO:0000256" key="6">
    <source>
        <dbReference type="ARBA" id="ARBA00023049"/>
    </source>
</evidence>
<dbReference type="InterPro" id="IPR024077">
    <property type="entry name" value="Neurolysin/TOP_dom2"/>
</dbReference>
<evidence type="ECO:0000313" key="9">
    <source>
        <dbReference type="EMBL" id="RKP38290.1"/>
    </source>
</evidence>
<dbReference type="AlphaFoldDB" id="A0A4P9ZZN3"/>
<accession>A0A4P9ZZN3</accession>
<proteinExistence type="inferred from homology"/>
<dbReference type="InterPro" id="IPR045090">
    <property type="entry name" value="Pept_M3A_M3B"/>
</dbReference>
<protein>
    <recommendedName>
        <fullName evidence="8">Peptidase M3A/M3B catalytic domain-containing protein</fullName>
    </recommendedName>
</protein>
<dbReference type="Proteomes" id="UP000268162">
    <property type="component" value="Unassembled WGS sequence"/>
</dbReference>
<keyword evidence="6 7" id="KW-0482">Metalloprotease</keyword>
<evidence type="ECO:0000256" key="4">
    <source>
        <dbReference type="ARBA" id="ARBA00022801"/>
    </source>
</evidence>
<keyword evidence="3 7" id="KW-0479">Metal-binding</keyword>
<keyword evidence="2 7" id="KW-0645">Protease</keyword>
<dbReference type="EMBL" id="ML002383">
    <property type="protein sequence ID" value="RKP38290.1"/>
    <property type="molecule type" value="Genomic_DNA"/>
</dbReference>
<dbReference type="GO" id="GO:0006518">
    <property type="term" value="P:peptide metabolic process"/>
    <property type="evidence" value="ECO:0007669"/>
    <property type="project" value="TreeGrafter"/>
</dbReference>
<dbReference type="Pfam" id="PF01432">
    <property type="entry name" value="Peptidase_M3"/>
    <property type="match status" value="2"/>
</dbReference>
<reference evidence="10" key="1">
    <citation type="journal article" date="2018" name="Nat. Microbiol.">
        <title>Leveraging single-cell genomics to expand the fungal tree of life.</title>
        <authorList>
            <person name="Ahrendt S.R."/>
            <person name="Quandt C.A."/>
            <person name="Ciobanu D."/>
            <person name="Clum A."/>
            <person name="Salamov A."/>
            <person name="Andreopoulos B."/>
            <person name="Cheng J.F."/>
            <person name="Woyke T."/>
            <person name="Pelin A."/>
            <person name="Henrissat B."/>
            <person name="Reynolds N.K."/>
            <person name="Benny G.L."/>
            <person name="Smith M.E."/>
            <person name="James T.Y."/>
            <person name="Grigoriev I.V."/>
        </authorList>
    </citation>
    <scope>NUCLEOTIDE SEQUENCE [LARGE SCALE GENOMIC DNA]</scope>
    <source>
        <strain evidence="10">RSA 468</strain>
    </source>
</reference>
<dbReference type="GO" id="GO:0006508">
    <property type="term" value="P:proteolysis"/>
    <property type="evidence" value="ECO:0007669"/>
    <property type="project" value="UniProtKB-KW"/>
</dbReference>
<evidence type="ECO:0000256" key="7">
    <source>
        <dbReference type="RuleBase" id="RU003435"/>
    </source>
</evidence>
<dbReference type="Gene3D" id="1.20.1050.40">
    <property type="entry name" value="Endopeptidase. Chain P, domain 1"/>
    <property type="match status" value="1"/>
</dbReference>
<evidence type="ECO:0000256" key="1">
    <source>
        <dbReference type="ARBA" id="ARBA00006040"/>
    </source>
</evidence>
<keyword evidence="5 7" id="KW-0862">Zinc</keyword>
<dbReference type="InterPro" id="IPR001567">
    <property type="entry name" value="Pept_M3A_M3B_dom"/>
</dbReference>
<dbReference type="Gene3D" id="3.40.390.10">
    <property type="entry name" value="Collagenase (Catalytic Domain)"/>
    <property type="match status" value="1"/>
</dbReference>
<feature type="domain" description="Peptidase M3A/M3B catalytic" evidence="8">
    <location>
        <begin position="218"/>
        <end position="440"/>
    </location>
</feature>